<dbReference type="GeneID" id="9059765"/>
<feature type="compositionally biased region" description="Basic and acidic residues" evidence="1">
    <location>
        <begin position="237"/>
        <end position="265"/>
    </location>
</feature>
<proteinExistence type="predicted"/>
<dbReference type="PANTHER" id="PTHR10223">
    <property type="entry name" value="26S PROTEASOME NON-ATPASE REGULATORY SUBUNIT 4"/>
    <property type="match status" value="1"/>
</dbReference>
<dbReference type="InterPro" id="IPR003903">
    <property type="entry name" value="UIM_dom"/>
</dbReference>
<keyword evidence="3" id="KW-1185">Reference proteome</keyword>
<feature type="region of interest" description="Disordered" evidence="1">
    <location>
        <begin position="46"/>
        <end position="86"/>
    </location>
</feature>
<keyword evidence="2" id="KW-0647">Proteasome</keyword>
<feature type="compositionally biased region" description="Basic and acidic residues" evidence="1">
    <location>
        <begin position="177"/>
        <end position="195"/>
    </location>
</feature>
<feature type="region of interest" description="Disordered" evidence="1">
    <location>
        <begin position="107"/>
        <end position="265"/>
    </location>
</feature>
<evidence type="ECO:0000313" key="3">
    <source>
        <dbReference type="Proteomes" id="UP000007800"/>
    </source>
</evidence>
<dbReference type="Gene3D" id="1.10.287.3990">
    <property type="match status" value="1"/>
</dbReference>
<dbReference type="InParanoid" id="C5L7W9"/>
<name>C5L7W9_PERM5</name>
<feature type="compositionally biased region" description="Low complexity" evidence="1">
    <location>
        <begin position="13"/>
        <end position="22"/>
    </location>
</feature>
<dbReference type="EMBL" id="GG679956">
    <property type="protein sequence ID" value="EER07174.1"/>
    <property type="molecule type" value="Genomic_DNA"/>
</dbReference>
<dbReference type="InterPro" id="IPR027040">
    <property type="entry name" value="PSMD4"/>
</dbReference>
<protein>
    <submittedName>
        <fullName evidence="2">26s proteasome non-ATPase regulatory subunit, putative</fullName>
    </submittedName>
</protein>
<dbReference type="SMART" id="SM00726">
    <property type="entry name" value="UIM"/>
    <property type="match status" value="3"/>
</dbReference>
<evidence type="ECO:0000313" key="2">
    <source>
        <dbReference type="EMBL" id="EER07174.1"/>
    </source>
</evidence>
<dbReference type="GO" id="GO:0005634">
    <property type="term" value="C:nucleus"/>
    <property type="evidence" value="ECO:0007669"/>
    <property type="project" value="TreeGrafter"/>
</dbReference>
<dbReference type="OMA" id="GTYTEYG"/>
<dbReference type="GO" id="GO:0043161">
    <property type="term" value="P:proteasome-mediated ubiquitin-dependent protein catabolic process"/>
    <property type="evidence" value="ECO:0007669"/>
    <property type="project" value="TreeGrafter"/>
</dbReference>
<accession>C5L7W9</accession>
<dbReference type="RefSeq" id="XP_002775358.1">
    <property type="nucleotide sequence ID" value="XM_002775312.1"/>
</dbReference>
<dbReference type="Gene3D" id="6.10.140.100">
    <property type="match status" value="1"/>
</dbReference>
<feature type="compositionally biased region" description="Polar residues" evidence="1">
    <location>
        <begin position="54"/>
        <end position="66"/>
    </location>
</feature>
<reference evidence="2 3" key="1">
    <citation type="submission" date="2008-07" db="EMBL/GenBank/DDBJ databases">
        <authorList>
            <person name="El-Sayed N."/>
            <person name="Caler E."/>
            <person name="Inman J."/>
            <person name="Amedeo P."/>
            <person name="Hass B."/>
            <person name="Wortman J."/>
        </authorList>
    </citation>
    <scope>NUCLEOTIDE SEQUENCE [LARGE SCALE GENOMIC DNA]</scope>
    <source>
        <strain evidence="3">ATCC 50983 / TXsc</strain>
    </source>
</reference>
<feature type="compositionally biased region" description="Basic and acidic residues" evidence="1">
    <location>
        <begin position="125"/>
        <end position="138"/>
    </location>
</feature>
<feature type="compositionally biased region" description="Polar residues" evidence="1">
    <location>
        <begin position="113"/>
        <end position="124"/>
    </location>
</feature>
<dbReference type="Proteomes" id="UP000007800">
    <property type="component" value="Unassembled WGS sequence"/>
</dbReference>
<dbReference type="GO" id="GO:0031593">
    <property type="term" value="F:polyubiquitin modification-dependent protein binding"/>
    <property type="evidence" value="ECO:0007669"/>
    <property type="project" value="TreeGrafter"/>
</dbReference>
<dbReference type="GO" id="GO:0005829">
    <property type="term" value="C:cytosol"/>
    <property type="evidence" value="ECO:0007669"/>
    <property type="project" value="TreeGrafter"/>
</dbReference>
<dbReference type="OrthoDB" id="1731724at2759"/>
<gene>
    <name evidence="2" type="ORF">Pmar_PMAR009653</name>
</gene>
<dbReference type="AlphaFoldDB" id="C5L7W9"/>
<feature type="compositionally biased region" description="Low complexity" evidence="1">
    <location>
        <begin position="196"/>
        <end position="212"/>
    </location>
</feature>
<feature type="region of interest" description="Disordered" evidence="1">
    <location>
        <begin position="1"/>
        <end position="34"/>
    </location>
</feature>
<dbReference type="FunCoup" id="C5L7W9">
    <property type="interactions" value="65"/>
</dbReference>
<organism evidence="3">
    <name type="scientific">Perkinsus marinus (strain ATCC 50983 / TXsc)</name>
    <dbReference type="NCBI Taxonomy" id="423536"/>
    <lineage>
        <taxon>Eukaryota</taxon>
        <taxon>Sar</taxon>
        <taxon>Alveolata</taxon>
        <taxon>Perkinsozoa</taxon>
        <taxon>Perkinsea</taxon>
        <taxon>Perkinsida</taxon>
        <taxon>Perkinsidae</taxon>
        <taxon>Perkinsus</taxon>
    </lineage>
</organism>
<feature type="compositionally biased region" description="Low complexity" evidence="1">
    <location>
        <begin position="147"/>
        <end position="156"/>
    </location>
</feature>
<dbReference type="PANTHER" id="PTHR10223:SF0">
    <property type="entry name" value="26S PROTEASOME NON-ATPASE REGULATORY SUBUNIT 4"/>
    <property type="match status" value="1"/>
</dbReference>
<dbReference type="GO" id="GO:0008540">
    <property type="term" value="C:proteasome regulatory particle, base subcomplex"/>
    <property type="evidence" value="ECO:0007669"/>
    <property type="project" value="TreeGrafter"/>
</dbReference>
<dbReference type="PROSITE" id="PS50330">
    <property type="entry name" value="UIM"/>
    <property type="match status" value="2"/>
</dbReference>
<evidence type="ECO:0000256" key="1">
    <source>
        <dbReference type="SAM" id="MobiDB-lite"/>
    </source>
</evidence>
<sequence>MSDVLMGTPIVTPEGAAPPAAAGDGGFEFGVDPSQDPELAMALRMSMEEERARQGQSTAADASAQQGGPAGTGVESSVATPQMDPRLQAALADAAAAGEEVDDELRQALLLSLQESDTQQNSQQKTEEEGQDKEKTPAAEESTTAKPSAPSAPAPAGDDMDEELRKALMESLEDWDGGEKTGGDGEAPAEKKQKQEQPPSSSSSSSAAQGPSDDAAIFQDPSMVAELLSGLPGVDLNDPRIQEALKDLQEDKKEPSDKDDDKKKQ</sequence>